<evidence type="ECO:0000256" key="1">
    <source>
        <dbReference type="SAM" id="MobiDB-lite"/>
    </source>
</evidence>
<feature type="non-terminal residue" evidence="2">
    <location>
        <position position="1"/>
    </location>
</feature>
<comment type="caution">
    <text evidence="2">The sequence shown here is derived from an EMBL/GenBank/DDBJ whole genome shotgun (WGS) entry which is preliminary data.</text>
</comment>
<name>A0A0F8ZE41_9ZZZZ</name>
<feature type="compositionally biased region" description="Basic and acidic residues" evidence="1">
    <location>
        <begin position="1"/>
        <end position="24"/>
    </location>
</feature>
<dbReference type="AlphaFoldDB" id="A0A0F8ZE41"/>
<gene>
    <name evidence="2" type="ORF">LCGC14_2707250</name>
</gene>
<evidence type="ECO:0000313" key="2">
    <source>
        <dbReference type="EMBL" id="KKK92008.1"/>
    </source>
</evidence>
<dbReference type="EMBL" id="LAZR01048403">
    <property type="protein sequence ID" value="KKK92008.1"/>
    <property type="molecule type" value="Genomic_DNA"/>
</dbReference>
<protein>
    <submittedName>
        <fullName evidence="2">Uncharacterized protein</fullName>
    </submittedName>
</protein>
<sequence length="67" mass="7948">EDKAQLRKERKKARDERAKAKEKEESEGDEDKCPHGFEFGAKKDCEKHDECDKCEVWDDCVDEMEKK</sequence>
<accession>A0A0F8ZE41</accession>
<organism evidence="2">
    <name type="scientific">marine sediment metagenome</name>
    <dbReference type="NCBI Taxonomy" id="412755"/>
    <lineage>
        <taxon>unclassified sequences</taxon>
        <taxon>metagenomes</taxon>
        <taxon>ecological metagenomes</taxon>
    </lineage>
</organism>
<reference evidence="2" key="1">
    <citation type="journal article" date="2015" name="Nature">
        <title>Complex archaea that bridge the gap between prokaryotes and eukaryotes.</title>
        <authorList>
            <person name="Spang A."/>
            <person name="Saw J.H."/>
            <person name="Jorgensen S.L."/>
            <person name="Zaremba-Niedzwiedzka K."/>
            <person name="Martijn J."/>
            <person name="Lind A.E."/>
            <person name="van Eijk R."/>
            <person name="Schleper C."/>
            <person name="Guy L."/>
            <person name="Ettema T.J."/>
        </authorList>
    </citation>
    <scope>NUCLEOTIDE SEQUENCE</scope>
</reference>
<proteinExistence type="predicted"/>
<feature type="region of interest" description="Disordered" evidence="1">
    <location>
        <begin position="1"/>
        <end position="33"/>
    </location>
</feature>